<keyword evidence="9" id="KW-0143">Chaperone</keyword>
<dbReference type="PANTHER" id="PTHR19375">
    <property type="entry name" value="HEAT SHOCK PROTEIN 70KDA"/>
    <property type="match status" value="1"/>
</dbReference>
<comment type="similarity">
    <text evidence="2 13">Belongs to the heat shock protein 70 family.</text>
</comment>
<organism evidence="14 15">
    <name type="scientific">Clostridium ragsdalei P11</name>
    <dbReference type="NCBI Taxonomy" id="1353534"/>
    <lineage>
        <taxon>Bacteria</taxon>
        <taxon>Bacillati</taxon>
        <taxon>Bacillota</taxon>
        <taxon>Clostridia</taxon>
        <taxon>Eubacteriales</taxon>
        <taxon>Clostridiaceae</taxon>
        <taxon>Clostridium</taxon>
    </lineage>
</organism>
<dbReference type="PROSITE" id="PS00329">
    <property type="entry name" value="HSP70_2"/>
    <property type="match status" value="1"/>
</dbReference>
<dbReference type="FunFam" id="3.90.640.10:FF:000003">
    <property type="entry name" value="Molecular chaperone DnaK"/>
    <property type="match status" value="1"/>
</dbReference>
<dbReference type="AlphaFoldDB" id="A0A1A6AVT0"/>
<dbReference type="GO" id="GO:0140662">
    <property type="term" value="F:ATP-dependent protein folding chaperone"/>
    <property type="evidence" value="ECO:0007669"/>
    <property type="project" value="InterPro"/>
</dbReference>
<dbReference type="PATRIC" id="fig|1353534.3.peg.1719"/>
<evidence type="ECO:0000256" key="12">
    <source>
        <dbReference type="ARBA" id="ARBA00033103"/>
    </source>
</evidence>
<dbReference type="Gene3D" id="3.90.640.10">
    <property type="entry name" value="Actin, Chain A, domain 4"/>
    <property type="match status" value="1"/>
</dbReference>
<dbReference type="RefSeq" id="WP_065077989.1">
    <property type="nucleotide sequence ID" value="NZ_LROS01000015.1"/>
</dbReference>
<dbReference type="InterPro" id="IPR013126">
    <property type="entry name" value="Hsp_70_fam"/>
</dbReference>
<comment type="caution">
    <text evidence="14">The sequence shown here is derived from an EMBL/GenBank/DDBJ whole genome shotgun (WGS) entry which is preliminary data.</text>
</comment>
<gene>
    <name evidence="14" type="primary">dnaK_1</name>
    <name evidence="14" type="ORF">CLRAG_16830</name>
</gene>
<dbReference type="GO" id="GO:0005524">
    <property type="term" value="F:ATP binding"/>
    <property type="evidence" value="ECO:0007669"/>
    <property type="project" value="UniProtKB-KW"/>
</dbReference>
<keyword evidence="6 13" id="KW-0547">Nucleotide-binding</keyword>
<dbReference type="CDD" id="cd10234">
    <property type="entry name" value="ASKHA_NBD_HSP70_DnaK-like"/>
    <property type="match status" value="1"/>
</dbReference>
<dbReference type="Gene3D" id="2.60.34.10">
    <property type="entry name" value="Substrate Binding Domain Of DNAk, Chain A, domain 1"/>
    <property type="match status" value="1"/>
</dbReference>
<dbReference type="FunFam" id="3.30.420.40:FF:000071">
    <property type="entry name" value="Molecular chaperone DnaK"/>
    <property type="match status" value="1"/>
</dbReference>
<dbReference type="Proteomes" id="UP000093954">
    <property type="component" value="Unassembled WGS sequence"/>
</dbReference>
<name>A0A1A6AVT0_9CLOT</name>
<evidence type="ECO:0000256" key="6">
    <source>
        <dbReference type="ARBA" id="ARBA00022741"/>
    </source>
</evidence>
<reference evidence="14 15" key="1">
    <citation type="journal article" date="2012" name="Front. Microbiol.">
        <title>Draft Genome Sequence of the Virulent Strain 01-B526 of the Fish Pathogen Aeromonas salmonicida.</title>
        <authorList>
            <person name="Charette S.J."/>
            <person name="Brochu F."/>
            <person name="Boyle B."/>
            <person name="Filion G."/>
            <person name="Tanaka K.H."/>
            <person name="Derome N."/>
        </authorList>
    </citation>
    <scope>NUCLEOTIDE SEQUENCE [LARGE SCALE GENOMIC DNA]</scope>
    <source>
        <strain evidence="14 15">P11</strain>
    </source>
</reference>
<evidence type="ECO:0000256" key="5">
    <source>
        <dbReference type="ARBA" id="ARBA00022553"/>
    </source>
</evidence>
<dbReference type="SUPFAM" id="SSF53067">
    <property type="entry name" value="Actin-like ATPase domain"/>
    <property type="match status" value="2"/>
</dbReference>
<evidence type="ECO:0000256" key="2">
    <source>
        <dbReference type="ARBA" id="ARBA00007381"/>
    </source>
</evidence>
<evidence type="ECO:0000256" key="11">
    <source>
        <dbReference type="ARBA" id="ARBA00030945"/>
    </source>
</evidence>
<evidence type="ECO:0000256" key="13">
    <source>
        <dbReference type="RuleBase" id="RU003322"/>
    </source>
</evidence>
<evidence type="ECO:0000256" key="1">
    <source>
        <dbReference type="ARBA" id="ARBA00002290"/>
    </source>
</evidence>
<dbReference type="EMBL" id="LROS01000015">
    <property type="protein sequence ID" value="OBR94143.1"/>
    <property type="molecule type" value="Genomic_DNA"/>
</dbReference>
<evidence type="ECO:0000313" key="15">
    <source>
        <dbReference type="Proteomes" id="UP000093954"/>
    </source>
</evidence>
<keyword evidence="8" id="KW-0346">Stress response</keyword>
<proteinExistence type="inferred from homology"/>
<dbReference type="PRINTS" id="PR00301">
    <property type="entry name" value="HEATSHOCK70"/>
</dbReference>
<evidence type="ECO:0000256" key="8">
    <source>
        <dbReference type="ARBA" id="ARBA00023016"/>
    </source>
</evidence>
<evidence type="ECO:0000256" key="4">
    <source>
        <dbReference type="ARBA" id="ARBA00017249"/>
    </source>
</evidence>
<evidence type="ECO:0000256" key="9">
    <source>
        <dbReference type="ARBA" id="ARBA00023186"/>
    </source>
</evidence>
<dbReference type="InterPro" id="IPR018181">
    <property type="entry name" value="Heat_shock_70_CS"/>
</dbReference>
<sequence length="572" mass="63381">MGKIIGIDLGTTTSEIAYIRNGKPEIIVNDLGDRITPSLVGLTDDNEIIVGRLVKRHAILKPERTVIEVKRLMGTDTKVSLGKKQFLPQQISAMILKNLKKYAEDFLGEKVTEAVITVPAKFNNLQRQATKEAGELAGLKVERIINEPTAAALAYGINNLESEEKVLVYDLGGGTFDVTVLELFDGVLDVKASRGNNKLGGKDFDERIEKYVIEDFKQKYDIDLRGNIKAMSRIKDASERAKIELSSMESTEIDLPYIAIDKDENPLELSIKLTRSKFEELIMDLVESTDKEIQDAFKASSYSAQDIDVVLAVGGSSRIPCVKRLLKTKFGNKIKTNINPDEAVALGAAIQAGIKSDEISSDDSILITDACNYTLGISIVSDVGNGRLRGGIFDPIIMKDSKLPCTEKKVYYTMHDSQTSVDINVYEGDGKLVIENTQIAQFVLEGIPEAPKGEEAIEVAFTYNLNGILEVTAKILSTGKSVSKIIDTQGIDKKDSMFFEEESLDNWQKCELAPKVKSTIDLCERKMKKMNDDDREKVQKTLDKLKKAVIDNNEKLVEKCDDELTDLLFDIG</sequence>
<keyword evidence="7 13" id="KW-0067">ATP-binding</keyword>
<evidence type="ECO:0000256" key="3">
    <source>
        <dbReference type="ARBA" id="ARBA00014415"/>
    </source>
</evidence>
<keyword evidence="5" id="KW-0597">Phosphoprotein</keyword>
<dbReference type="PROSITE" id="PS00297">
    <property type="entry name" value="HSP70_1"/>
    <property type="match status" value="1"/>
</dbReference>
<dbReference type="Pfam" id="PF00012">
    <property type="entry name" value="HSP70"/>
    <property type="match status" value="1"/>
</dbReference>
<protein>
    <recommendedName>
        <fullName evidence="3">Chaperone protein DnaK</fullName>
    </recommendedName>
    <alternativeName>
        <fullName evidence="4">Chaperone protein dnaK</fullName>
    </alternativeName>
    <alternativeName>
        <fullName evidence="12">HSP70</fullName>
    </alternativeName>
    <alternativeName>
        <fullName evidence="11">Heat shock 70 kDa protein</fullName>
    </alternativeName>
    <alternativeName>
        <fullName evidence="10">Heat shock protein 70</fullName>
    </alternativeName>
</protein>
<evidence type="ECO:0000256" key="10">
    <source>
        <dbReference type="ARBA" id="ARBA00030019"/>
    </source>
</evidence>
<evidence type="ECO:0000256" key="7">
    <source>
        <dbReference type="ARBA" id="ARBA00022840"/>
    </source>
</evidence>
<dbReference type="SUPFAM" id="SSF100920">
    <property type="entry name" value="Heat shock protein 70kD (HSP70), peptide-binding domain"/>
    <property type="match status" value="1"/>
</dbReference>
<dbReference type="InterPro" id="IPR029047">
    <property type="entry name" value="HSP70_peptide-bd_sf"/>
</dbReference>
<dbReference type="Gene3D" id="3.30.420.40">
    <property type="match status" value="2"/>
</dbReference>
<evidence type="ECO:0000313" key="14">
    <source>
        <dbReference type="EMBL" id="OBR94143.1"/>
    </source>
</evidence>
<accession>A0A1A6AVT0</accession>
<comment type="function">
    <text evidence="1">Acts as a chaperone.</text>
</comment>
<keyword evidence="15" id="KW-1185">Reference proteome</keyword>
<dbReference type="InterPro" id="IPR043129">
    <property type="entry name" value="ATPase_NBD"/>
</dbReference>